<name>A0A444QD71_9MICO</name>
<dbReference type="InterPro" id="IPR049874">
    <property type="entry name" value="ROK_cs"/>
</dbReference>
<organism evidence="2 3">
    <name type="scientific">Labedella populi</name>
    <dbReference type="NCBI Taxonomy" id="2498850"/>
    <lineage>
        <taxon>Bacteria</taxon>
        <taxon>Bacillati</taxon>
        <taxon>Actinomycetota</taxon>
        <taxon>Actinomycetes</taxon>
        <taxon>Micrococcales</taxon>
        <taxon>Microbacteriaceae</taxon>
        <taxon>Labedella</taxon>
    </lineage>
</organism>
<dbReference type="GO" id="GO:0003700">
    <property type="term" value="F:DNA-binding transcription factor activity"/>
    <property type="evidence" value="ECO:0007669"/>
    <property type="project" value="InterPro"/>
</dbReference>
<proteinExistence type="inferred from homology"/>
<dbReference type="SUPFAM" id="SSF46785">
    <property type="entry name" value="Winged helix' DNA-binding domain"/>
    <property type="match status" value="1"/>
</dbReference>
<dbReference type="PROSITE" id="PS00042">
    <property type="entry name" value="HTH_CRP_1"/>
    <property type="match status" value="1"/>
</dbReference>
<reference evidence="2 3" key="1">
    <citation type="submission" date="2018-12" db="EMBL/GenBank/DDBJ databases">
        <authorList>
            <person name="Li F."/>
        </authorList>
    </citation>
    <scope>NUCLEOTIDE SEQUENCE [LARGE SCALE GENOMIC DNA]</scope>
    <source>
        <strain evidence="2 3">8H24J-4-2</strain>
    </source>
</reference>
<dbReference type="AlphaFoldDB" id="A0A444QD71"/>
<evidence type="ECO:0000313" key="3">
    <source>
        <dbReference type="Proteomes" id="UP000288603"/>
    </source>
</evidence>
<gene>
    <name evidence="2" type="ORF">ELQ92_07405</name>
</gene>
<dbReference type="RefSeq" id="WP_128498350.1">
    <property type="nucleotide sequence ID" value="NZ_RZNC01000002.1"/>
</dbReference>
<sequence>MSTKRRIGPSSENTRSAILDLIRSSGTVSRIELAEMSGLTATSITRVVKSLIDDRLVAETGFGDSTGGKRRSLLQINPHARYAVGLSLGDARLTYVVTDLAGNVVGQLVSPGIGQAAPGTEIVRIADELEQIFRQLDIPTEDVVGVGVAGAGLDLGAGDRLSLTADEWDAFPVQETLESLVGLPVVRDNDAACAALGQFWVGRIPATQDFATLYMARGFGLGLMTGGGVSRGSSSNVGEIGHLVVDIDGPDCWCGSRGCLEMLAAPRAVIAQAIADGGLAAELGLVGDDERLRQDFDAIARAASRGDDRCVALIERSARYVAAAVLSVVNLLDLDRLYLAGPGFADAGAIYVAAIRDLVGRAARTRAVHGVTVELSDPGLDTSAVGAATLALQHVLTPHTRIERTSVRADSPATV</sequence>
<dbReference type="Gene3D" id="3.30.420.40">
    <property type="match status" value="2"/>
</dbReference>
<dbReference type="OrthoDB" id="4083144at2"/>
<dbReference type="Pfam" id="PF00480">
    <property type="entry name" value="ROK"/>
    <property type="match status" value="1"/>
</dbReference>
<dbReference type="PANTHER" id="PTHR18964:SF173">
    <property type="entry name" value="GLUCOKINASE"/>
    <property type="match status" value="1"/>
</dbReference>
<dbReference type="InterPro" id="IPR036390">
    <property type="entry name" value="WH_DNA-bd_sf"/>
</dbReference>
<keyword evidence="3" id="KW-1185">Reference proteome</keyword>
<dbReference type="InterPro" id="IPR036388">
    <property type="entry name" value="WH-like_DNA-bd_sf"/>
</dbReference>
<accession>A0A444QD71</accession>
<comment type="similarity">
    <text evidence="1">Belongs to the ROK (NagC/XylR) family.</text>
</comment>
<evidence type="ECO:0000313" key="2">
    <source>
        <dbReference type="EMBL" id="RWZ64572.1"/>
    </source>
</evidence>
<dbReference type="Pfam" id="PF13412">
    <property type="entry name" value="HTH_24"/>
    <property type="match status" value="1"/>
</dbReference>
<dbReference type="PANTHER" id="PTHR18964">
    <property type="entry name" value="ROK (REPRESSOR, ORF, KINASE) FAMILY"/>
    <property type="match status" value="1"/>
</dbReference>
<dbReference type="InterPro" id="IPR018335">
    <property type="entry name" value="Tscrpt_reg_HTH_Crp-type_CS"/>
</dbReference>
<dbReference type="InterPro" id="IPR000600">
    <property type="entry name" value="ROK"/>
</dbReference>
<dbReference type="SUPFAM" id="SSF53067">
    <property type="entry name" value="Actin-like ATPase domain"/>
    <property type="match status" value="1"/>
</dbReference>
<dbReference type="PROSITE" id="PS01125">
    <property type="entry name" value="ROK"/>
    <property type="match status" value="1"/>
</dbReference>
<dbReference type="Proteomes" id="UP000288603">
    <property type="component" value="Unassembled WGS sequence"/>
</dbReference>
<dbReference type="EMBL" id="RZNC01000002">
    <property type="protein sequence ID" value="RWZ64572.1"/>
    <property type="molecule type" value="Genomic_DNA"/>
</dbReference>
<dbReference type="InterPro" id="IPR043129">
    <property type="entry name" value="ATPase_NBD"/>
</dbReference>
<protein>
    <submittedName>
        <fullName evidence="2">ROK family transcriptional regulator</fullName>
    </submittedName>
</protein>
<dbReference type="Gene3D" id="1.10.10.10">
    <property type="entry name" value="Winged helix-like DNA-binding domain superfamily/Winged helix DNA-binding domain"/>
    <property type="match status" value="1"/>
</dbReference>
<evidence type="ECO:0000256" key="1">
    <source>
        <dbReference type="ARBA" id="ARBA00006479"/>
    </source>
</evidence>
<comment type="caution">
    <text evidence="2">The sequence shown here is derived from an EMBL/GenBank/DDBJ whole genome shotgun (WGS) entry which is preliminary data.</text>
</comment>